<evidence type="ECO:0000256" key="7">
    <source>
        <dbReference type="SAM" id="MobiDB-lite"/>
    </source>
</evidence>
<feature type="domain" description="N-acetyltransferase" evidence="9">
    <location>
        <begin position="877"/>
        <end position="1027"/>
    </location>
</feature>
<dbReference type="InterPro" id="IPR001965">
    <property type="entry name" value="Znf_PHD"/>
</dbReference>
<dbReference type="CDD" id="cd15539">
    <property type="entry name" value="PHD1_AIRE"/>
    <property type="match status" value="1"/>
</dbReference>
<dbReference type="InterPro" id="IPR011011">
    <property type="entry name" value="Znf_FYVE_PHD"/>
</dbReference>
<gene>
    <name evidence="11" type="primary">LOC104779699</name>
</gene>
<dbReference type="SMART" id="SM00249">
    <property type="entry name" value="PHD"/>
    <property type="match status" value="2"/>
</dbReference>
<dbReference type="InterPro" id="IPR019787">
    <property type="entry name" value="Znf_PHD-finger"/>
</dbReference>
<dbReference type="Pfam" id="PF16135">
    <property type="entry name" value="TDBD"/>
    <property type="match status" value="1"/>
</dbReference>
<evidence type="ECO:0000313" key="11">
    <source>
        <dbReference type="RefSeq" id="XP_010502403.1"/>
    </source>
</evidence>
<accession>A0ABM0YKI0</accession>
<dbReference type="PROSITE" id="PS50016">
    <property type="entry name" value="ZF_PHD_2"/>
    <property type="match status" value="1"/>
</dbReference>
<dbReference type="PANTHER" id="PTHR46508">
    <property type="entry name" value="PHD FINGER FAMILY PROTEIN"/>
    <property type="match status" value="1"/>
</dbReference>
<keyword evidence="4" id="KW-0862">Zinc</keyword>
<dbReference type="InterPro" id="IPR013083">
    <property type="entry name" value="Znf_RING/FYVE/PHD"/>
</dbReference>
<organism evidence="10 11">
    <name type="scientific">Camelina sativa</name>
    <name type="common">False flax</name>
    <name type="synonym">Myagrum sativum</name>
    <dbReference type="NCBI Taxonomy" id="90675"/>
    <lineage>
        <taxon>Eukaryota</taxon>
        <taxon>Viridiplantae</taxon>
        <taxon>Streptophyta</taxon>
        <taxon>Embryophyta</taxon>
        <taxon>Tracheophyta</taxon>
        <taxon>Spermatophyta</taxon>
        <taxon>Magnoliopsida</taxon>
        <taxon>eudicotyledons</taxon>
        <taxon>Gunneridae</taxon>
        <taxon>Pentapetalae</taxon>
        <taxon>rosids</taxon>
        <taxon>malvids</taxon>
        <taxon>Brassicales</taxon>
        <taxon>Brassicaceae</taxon>
        <taxon>Camelineae</taxon>
        <taxon>Camelina</taxon>
    </lineage>
</organism>
<dbReference type="Gene3D" id="3.30.40.10">
    <property type="entry name" value="Zinc/RING finger domain, C3HC4 (zinc finger)"/>
    <property type="match status" value="1"/>
</dbReference>
<protein>
    <submittedName>
        <fullName evidence="11">Increased DNA methylation 1</fullName>
    </submittedName>
</protein>
<evidence type="ECO:0000256" key="5">
    <source>
        <dbReference type="ARBA" id="ARBA00023242"/>
    </source>
</evidence>
<evidence type="ECO:0000256" key="6">
    <source>
        <dbReference type="PROSITE-ProRule" id="PRU00146"/>
    </source>
</evidence>
<feature type="compositionally biased region" description="Low complexity" evidence="7">
    <location>
        <begin position="1151"/>
        <end position="1160"/>
    </location>
</feature>
<name>A0ABM0YKI0_CAMSA</name>
<feature type="compositionally biased region" description="Polar residues" evidence="7">
    <location>
        <begin position="1100"/>
        <end position="1110"/>
    </location>
</feature>
<keyword evidence="5" id="KW-0539">Nucleus</keyword>
<evidence type="ECO:0000259" key="8">
    <source>
        <dbReference type="PROSITE" id="PS50016"/>
    </source>
</evidence>
<dbReference type="InterPro" id="IPR056511">
    <property type="entry name" value="IDM1_C"/>
</dbReference>
<dbReference type="Pfam" id="PF23209">
    <property type="entry name" value="IDM1_C"/>
    <property type="match status" value="1"/>
</dbReference>
<feature type="region of interest" description="Disordered" evidence="7">
    <location>
        <begin position="572"/>
        <end position="599"/>
    </location>
</feature>
<feature type="region of interest" description="Disordered" evidence="7">
    <location>
        <begin position="1041"/>
        <end position="1160"/>
    </location>
</feature>
<dbReference type="SUPFAM" id="SSF55729">
    <property type="entry name" value="Acyl-CoA N-acyltransferases (Nat)"/>
    <property type="match status" value="1"/>
</dbReference>
<dbReference type="RefSeq" id="XP_010502403.1">
    <property type="nucleotide sequence ID" value="XM_010504101.2"/>
</dbReference>
<evidence type="ECO:0000256" key="4">
    <source>
        <dbReference type="ARBA" id="ARBA00022833"/>
    </source>
</evidence>
<keyword evidence="10" id="KW-1185">Reference proteome</keyword>
<proteinExistence type="predicted"/>
<dbReference type="PANTHER" id="PTHR46508:SF2">
    <property type="entry name" value="INCREASED DNA METHYLATION 1"/>
    <property type="match status" value="1"/>
</dbReference>
<feature type="compositionally biased region" description="Basic and acidic residues" evidence="7">
    <location>
        <begin position="1041"/>
        <end position="1053"/>
    </location>
</feature>
<dbReference type="InterPro" id="IPR000182">
    <property type="entry name" value="GNAT_dom"/>
</dbReference>
<comment type="subcellular location">
    <subcellularLocation>
        <location evidence="1">Nucleus</location>
    </subcellularLocation>
</comment>
<feature type="domain" description="PHD-type" evidence="8">
    <location>
        <begin position="729"/>
        <end position="774"/>
    </location>
</feature>
<feature type="compositionally biased region" description="Acidic residues" evidence="7">
    <location>
        <begin position="1124"/>
        <end position="1135"/>
    </location>
</feature>
<dbReference type="Pfam" id="PF00628">
    <property type="entry name" value="PHD"/>
    <property type="match status" value="1"/>
</dbReference>
<reference evidence="11" key="2">
    <citation type="submission" date="2025-08" db="UniProtKB">
        <authorList>
            <consortium name="RefSeq"/>
        </authorList>
    </citation>
    <scope>IDENTIFICATION</scope>
    <source>
        <tissue evidence="11">Leaf</tissue>
    </source>
</reference>
<dbReference type="SUPFAM" id="SSF57903">
    <property type="entry name" value="FYVE/PHD zinc finger"/>
    <property type="match status" value="1"/>
</dbReference>
<dbReference type="Gene3D" id="3.40.630.30">
    <property type="match status" value="1"/>
</dbReference>
<dbReference type="PROSITE" id="PS51186">
    <property type="entry name" value="GNAT"/>
    <property type="match status" value="1"/>
</dbReference>
<keyword evidence="2" id="KW-0479">Metal-binding</keyword>
<evidence type="ECO:0000259" key="9">
    <source>
        <dbReference type="PROSITE" id="PS51186"/>
    </source>
</evidence>
<dbReference type="InterPro" id="IPR032308">
    <property type="entry name" value="TDBD"/>
</dbReference>
<evidence type="ECO:0000256" key="1">
    <source>
        <dbReference type="ARBA" id="ARBA00004123"/>
    </source>
</evidence>
<evidence type="ECO:0000256" key="3">
    <source>
        <dbReference type="ARBA" id="ARBA00022771"/>
    </source>
</evidence>
<dbReference type="InterPro" id="IPR016181">
    <property type="entry name" value="Acyl_CoA_acyltransferase"/>
</dbReference>
<reference evidence="10" key="1">
    <citation type="journal article" date="2014" name="Nat. Commun.">
        <title>The emerging biofuel crop Camelina sativa retains a highly undifferentiated hexaploid genome structure.</title>
        <authorList>
            <person name="Kagale S."/>
            <person name="Koh C."/>
            <person name="Nixon J."/>
            <person name="Bollina V."/>
            <person name="Clarke W.E."/>
            <person name="Tuteja R."/>
            <person name="Spillane C."/>
            <person name="Robinson S.J."/>
            <person name="Links M.G."/>
            <person name="Clarke C."/>
            <person name="Higgins E.E."/>
            <person name="Huebert T."/>
            <person name="Sharpe A.G."/>
            <person name="Parkin I.A."/>
        </authorList>
    </citation>
    <scope>NUCLEOTIDE SEQUENCE [LARGE SCALE GENOMIC DNA]</scope>
    <source>
        <strain evidence="10">cv. DH55</strain>
    </source>
</reference>
<feature type="compositionally biased region" description="Basic residues" evidence="7">
    <location>
        <begin position="572"/>
        <end position="593"/>
    </location>
</feature>
<feature type="compositionally biased region" description="Basic and acidic residues" evidence="7">
    <location>
        <begin position="1137"/>
        <end position="1149"/>
    </location>
</feature>
<dbReference type="GeneID" id="104779699"/>
<dbReference type="Proteomes" id="UP000694864">
    <property type="component" value="Chromosome 1"/>
</dbReference>
<evidence type="ECO:0000256" key="2">
    <source>
        <dbReference type="ARBA" id="ARBA00022723"/>
    </source>
</evidence>
<feature type="region of interest" description="Disordered" evidence="7">
    <location>
        <begin position="480"/>
        <end position="504"/>
    </location>
</feature>
<sequence>MFRKAEVDMLGADDCFEGSYEDHQIFREVFFGSDSGNTTKRCLVTGVINFESDSTKNLNSSLSSNNDNSVVTSGYACLEGFEASATKDGSDFNSKAKRLKLSGNKHLDARDEKGSAFSGFPNSDIARETIPLHLVESSNKGVSTSSYLLKQSMEKGKEVYLGGIVSEKCKSQNLDRPDGKEFKAIASPVSQESFATRMICAGASTPHSEKACFSPQLNNGSKVSPNELIMSKTCLKIDPKDDPRPLLYKYVCKLLNAARWKIEKRGRSGRKCCDTFYISPEGRKFREFGSAWKSLGEILLAGHKLMDTSTKKWTGINDFWSDLSLTLLDIEENMKNLNLANTRALWWSALEPFVIAVFISKHVGSLRRGNKVEVARISIVDKLKKEDAICLNMISGCPESVLTVSEGSHLVNDVDAIQEIHSDLEVQTKIVPRKVSSRLERQNIVGKEIYESDEQEVSKGVVASNLIAEDMHESVMRKKLHRRSKKVSDIKPAPLDQHDSLDSNSLDSLECQDKEMSNIHLIANGSPDERLRNEKIKNSCCNSNKGRKKARKHYSQDDDLMVSTIIRNKGKVCRSSQKKKTQKPKARTKKRNNRGGCRLLPRSTSNVENQLCQGNWSILGPRTVLSWLIATKVISRDEVIQLRDPDDDTVVKTGLVTKDGVVCTCCNRTVSLSEFKNHAGFNQNCPCLNLFMGSGKPLASCQLEAWSAEYKARRNGWKSVEASDDDPNDDSCGVCGDGGELICCDNCPSTFHQACLSMQVLPEGSWYCSSCTCWICSELVSDNAERSQDFKCSQCAHKYHGICLQGESKPRKLCPETYFCGKNCEKVYTGLSSRVGVINPNAAGLSWSILKCFQEDGNVHSARRLALKAECNSKLAVALSIMEESFQSMIDPRTGIDMIPHVLYNWGSKFARLDFDGFYTVVVEKDDVMVSVASIRVHGVAIAEMPLVATCSKYRRQGMCRILVAAIEELLMSLKVEKLVVAALPSLVETWTEGFGFKPMDDEERDALKRINLMVFPGTILLKKTLYESTKTNIVNGVCVSKDHSEPSNKEADLEPGLDKAGFPMNTQVESCDQMVPAGSDGEPAPGFPVPLGAKDTEPTSETENPSQDSNVDDMPNKTRVSMGEEEEEEEEGLQEEVSKISEEGKEMTRASSSAAALEEVSDVGVVVVNNVSDDMLLCFDEQLDSDSSEEDPE</sequence>
<evidence type="ECO:0000313" key="10">
    <source>
        <dbReference type="Proteomes" id="UP000694864"/>
    </source>
</evidence>
<keyword evidence="3 6" id="KW-0863">Zinc-finger</keyword>